<name>A0AAD5E4M7_UMBRA</name>
<evidence type="ECO:0000313" key="2">
    <source>
        <dbReference type="EMBL" id="KAI8576669.1"/>
    </source>
</evidence>
<proteinExistence type="predicted"/>
<comment type="caution">
    <text evidence="2">The sequence shown here is derived from an EMBL/GenBank/DDBJ whole genome shotgun (WGS) entry which is preliminary data.</text>
</comment>
<dbReference type="RefSeq" id="XP_051441673.1">
    <property type="nucleotide sequence ID" value="XM_051591454.1"/>
</dbReference>
<evidence type="ECO:0000256" key="1">
    <source>
        <dbReference type="SAM" id="MobiDB-lite"/>
    </source>
</evidence>
<gene>
    <name evidence="2" type="ORF">K450DRAFT_256140</name>
</gene>
<dbReference type="AlphaFoldDB" id="A0AAD5E4M7"/>
<sequence length="225" mass="26015">MTRLHFDSVSDYDYVLHLSEHKLTRYQYQRTDIALRKHVLIRNLLIKAHTIASDTDDEEGYDDEEGDEEEADQPLTFGRPSGRIVTVVDTDKSKEESWFDTCFDQLDQDNVDSVIIDYSSSDEDDEEMEDGAVPRWIQDVQQRYLVNHSTVSSADLEDDDEDDEDADAILKLASRESSCDYFLRNDKECSVGAFDPFGNDDIVSSTNNFSNKYSWIEWRHDPITL</sequence>
<evidence type="ECO:0000313" key="3">
    <source>
        <dbReference type="Proteomes" id="UP001206595"/>
    </source>
</evidence>
<dbReference type="EMBL" id="MU620952">
    <property type="protein sequence ID" value="KAI8576669.1"/>
    <property type="molecule type" value="Genomic_DNA"/>
</dbReference>
<protein>
    <submittedName>
        <fullName evidence="2">Uncharacterized protein</fullName>
    </submittedName>
</protein>
<dbReference type="Proteomes" id="UP001206595">
    <property type="component" value="Unassembled WGS sequence"/>
</dbReference>
<reference evidence="2" key="1">
    <citation type="submission" date="2021-06" db="EMBL/GenBank/DDBJ databases">
        <authorList>
            <consortium name="DOE Joint Genome Institute"/>
            <person name="Mondo S.J."/>
            <person name="Amses K.R."/>
            <person name="Simmons D.R."/>
            <person name="Longcore J.E."/>
            <person name="Seto K."/>
            <person name="Alves G.H."/>
            <person name="Bonds A.E."/>
            <person name="Quandt C.A."/>
            <person name="Davis W.J."/>
            <person name="Chang Y."/>
            <person name="Letcher P.M."/>
            <person name="Powell M.J."/>
            <person name="Kuo A."/>
            <person name="Labutti K."/>
            <person name="Pangilinan J."/>
            <person name="Andreopoulos W."/>
            <person name="Tritt A."/>
            <person name="Riley R."/>
            <person name="Hundley H."/>
            <person name="Johnson J."/>
            <person name="Lipzen A."/>
            <person name="Barry K."/>
            <person name="Berbee M.L."/>
            <person name="Buchler N.E."/>
            <person name="Grigoriev I.V."/>
            <person name="Spatafora J.W."/>
            <person name="Stajich J.E."/>
            <person name="James T.Y."/>
        </authorList>
    </citation>
    <scope>NUCLEOTIDE SEQUENCE</scope>
    <source>
        <strain evidence="2">AG</strain>
    </source>
</reference>
<feature type="region of interest" description="Disordered" evidence="1">
    <location>
        <begin position="54"/>
        <end position="79"/>
    </location>
</feature>
<keyword evidence="3" id="KW-1185">Reference proteome</keyword>
<organism evidence="2 3">
    <name type="scientific">Umbelopsis ramanniana AG</name>
    <dbReference type="NCBI Taxonomy" id="1314678"/>
    <lineage>
        <taxon>Eukaryota</taxon>
        <taxon>Fungi</taxon>
        <taxon>Fungi incertae sedis</taxon>
        <taxon>Mucoromycota</taxon>
        <taxon>Mucoromycotina</taxon>
        <taxon>Umbelopsidomycetes</taxon>
        <taxon>Umbelopsidales</taxon>
        <taxon>Umbelopsidaceae</taxon>
        <taxon>Umbelopsis</taxon>
    </lineage>
</organism>
<reference evidence="2" key="2">
    <citation type="journal article" date="2022" name="Proc. Natl. Acad. Sci. U.S.A.">
        <title>Diploid-dominant life cycles characterize the early evolution of Fungi.</title>
        <authorList>
            <person name="Amses K.R."/>
            <person name="Simmons D.R."/>
            <person name="Longcore J.E."/>
            <person name="Mondo S.J."/>
            <person name="Seto K."/>
            <person name="Jeronimo G.H."/>
            <person name="Bonds A.E."/>
            <person name="Quandt C.A."/>
            <person name="Davis W.J."/>
            <person name="Chang Y."/>
            <person name="Federici B.A."/>
            <person name="Kuo A."/>
            <person name="LaButti K."/>
            <person name="Pangilinan J."/>
            <person name="Andreopoulos W."/>
            <person name="Tritt A."/>
            <person name="Riley R."/>
            <person name="Hundley H."/>
            <person name="Johnson J."/>
            <person name="Lipzen A."/>
            <person name="Barry K."/>
            <person name="Lang B.F."/>
            <person name="Cuomo C.A."/>
            <person name="Buchler N.E."/>
            <person name="Grigoriev I.V."/>
            <person name="Spatafora J.W."/>
            <person name="Stajich J.E."/>
            <person name="James T.Y."/>
        </authorList>
    </citation>
    <scope>NUCLEOTIDE SEQUENCE</scope>
    <source>
        <strain evidence="2">AG</strain>
    </source>
</reference>
<accession>A0AAD5E4M7</accession>
<feature type="compositionally biased region" description="Acidic residues" evidence="1">
    <location>
        <begin position="54"/>
        <end position="72"/>
    </location>
</feature>
<dbReference type="GeneID" id="75916797"/>